<evidence type="ECO:0000313" key="2">
    <source>
        <dbReference type="EMBL" id="PWI73406.1"/>
    </source>
</evidence>
<feature type="region of interest" description="Disordered" evidence="1">
    <location>
        <begin position="227"/>
        <end position="276"/>
    </location>
</feature>
<organism evidence="2 3">
    <name type="scientific">Purpureocillium lilacinum</name>
    <name type="common">Paecilomyces lilacinus</name>
    <dbReference type="NCBI Taxonomy" id="33203"/>
    <lineage>
        <taxon>Eukaryota</taxon>
        <taxon>Fungi</taxon>
        <taxon>Dikarya</taxon>
        <taxon>Ascomycota</taxon>
        <taxon>Pezizomycotina</taxon>
        <taxon>Sordariomycetes</taxon>
        <taxon>Hypocreomycetidae</taxon>
        <taxon>Hypocreales</taxon>
        <taxon>Ophiocordycipitaceae</taxon>
        <taxon>Purpureocillium</taxon>
    </lineage>
</organism>
<gene>
    <name evidence="2" type="ORF">PCL_10421</name>
</gene>
<evidence type="ECO:0000313" key="3">
    <source>
        <dbReference type="Proteomes" id="UP000245956"/>
    </source>
</evidence>
<dbReference type="Proteomes" id="UP000245956">
    <property type="component" value="Unassembled WGS sequence"/>
</dbReference>
<name>A0A2U3EFW7_PURLI</name>
<evidence type="ECO:0000256" key="1">
    <source>
        <dbReference type="SAM" id="MobiDB-lite"/>
    </source>
</evidence>
<reference evidence="2 3" key="1">
    <citation type="journal article" date="2016" name="Front. Microbiol.">
        <title>Genome and transcriptome sequences reveal the specific parasitism of the nematophagous Purpureocillium lilacinum 36-1.</title>
        <authorList>
            <person name="Xie J."/>
            <person name="Li S."/>
            <person name="Mo C."/>
            <person name="Xiao X."/>
            <person name="Peng D."/>
            <person name="Wang G."/>
            <person name="Xiao Y."/>
        </authorList>
    </citation>
    <scope>NUCLEOTIDE SEQUENCE [LARGE SCALE GENOMIC DNA]</scope>
    <source>
        <strain evidence="2 3">36-1</strain>
    </source>
</reference>
<comment type="caution">
    <text evidence="2">The sequence shown here is derived from an EMBL/GenBank/DDBJ whole genome shotgun (WGS) entry which is preliminary data.</text>
</comment>
<sequence>MALPGLTSGGSVGEVVLGCLSTTWAFGGERRCNLELFAGCGRRRGKAVLGGGAGGAGTSRLGWLGPGELVWIPAGTTGSVTGGRDGTGRVWRRLVGGDLAPAASGGSPRLCGCSPRGVAAAMREVEGGGGRDRREEQDDEREGCQLPFKALDAIALPPDVSMYYPPEQRTRIARHPYTPSHVPSSSAHAQSTCRAGGLPCAAAGLPLSLACVRRDTDELLAGISSLHGPGMSAAGGGQSPARRPVARGLEDKQTKFTGGSMGKKSTGHRDSVIPTTTASHTNHHATLGWHFFAQPGGVVSTDQRSLSQAVAASILQSNCKVRNGSCVTDATHAGFGLDLIHLWTEPSLRQTRGCSHSLVPSISFFRERQQMLMPGAGSQADGTHRNTESNNGTNIVVGARLMPGAAAGYYRDGGAGDTVRYCRLGAPKKHAKAARASDADLTWGGVGRRRRQGSSNLMSHRVERVISPSFPAYLRMLGSAAEE</sequence>
<dbReference type="EMBL" id="LCWV01000005">
    <property type="protein sequence ID" value="PWI73406.1"/>
    <property type="molecule type" value="Genomic_DNA"/>
</dbReference>
<protein>
    <submittedName>
        <fullName evidence="2">Uncharacterized protein</fullName>
    </submittedName>
</protein>
<dbReference type="AlphaFoldDB" id="A0A2U3EFW7"/>
<proteinExistence type="predicted"/>
<accession>A0A2U3EFW7</accession>